<evidence type="ECO:0000313" key="2">
    <source>
        <dbReference type="EMBL" id="QJA87571.1"/>
    </source>
</evidence>
<sequence>MFQWLYGTTLSGLSFPMVTASGTYAQNYLPTSLSTVLSRDGQAWQSLTYGTSSIPGGGIYTIPQITSSEMSCHTWFIKVTANSGCLEQGIAGYNLSGPVLNSNISGFAHEGTVSGLFTGINTVYNVSGKVTLEPTTFASSQIAVVTEVRNAQSAPTGTTAAEIWASANRTLTSTVGIDLSSINAIRDIDTGDSATLTSSTLGHDLRLLRYEAWENWTIDKRYDPDRLYLKTDGTNYSSYFELRGTVASTITKTRGG</sequence>
<dbReference type="EMBL" id="MT142717">
    <property type="protein sequence ID" value="QJA87571.1"/>
    <property type="molecule type" value="Genomic_DNA"/>
</dbReference>
<dbReference type="AlphaFoldDB" id="A0A6M3K8E8"/>
<evidence type="ECO:0000313" key="1">
    <source>
        <dbReference type="EMBL" id="QJA78063.1"/>
    </source>
</evidence>
<accession>A0A6M3K8E8</accession>
<name>A0A6M3K8E8_9ZZZZ</name>
<gene>
    <name evidence="1" type="ORF">MM415A01144_0013</name>
    <name evidence="2" type="ORF">MM415B02957_0003</name>
</gene>
<reference evidence="1" key="1">
    <citation type="submission" date="2020-03" db="EMBL/GenBank/DDBJ databases">
        <title>The deep terrestrial virosphere.</title>
        <authorList>
            <person name="Holmfeldt K."/>
            <person name="Nilsson E."/>
            <person name="Simone D."/>
            <person name="Lopez-Fernandez M."/>
            <person name="Wu X."/>
            <person name="de Brujin I."/>
            <person name="Lundin D."/>
            <person name="Andersson A."/>
            <person name="Bertilsson S."/>
            <person name="Dopson M."/>
        </authorList>
    </citation>
    <scope>NUCLEOTIDE SEQUENCE</scope>
    <source>
        <strain evidence="1">MM415A01144</strain>
        <strain evidence="2">MM415B02957</strain>
    </source>
</reference>
<proteinExistence type="predicted"/>
<dbReference type="EMBL" id="MT142318">
    <property type="protein sequence ID" value="QJA78063.1"/>
    <property type="molecule type" value="Genomic_DNA"/>
</dbReference>
<protein>
    <submittedName>
        <fullName evidence="1">Uncharacterized protein</fullName>
    </submittedName>
</protein>
<organism evidence="1">
    <name type="scientific">viral metagenome</name>
    <dbReference type="NCBI Taxonomy" id="1070528"/>
    <lineage>
        <taxon>unclassified sequences</taxon>
        <taxon>metagenomes</taxon>
        <taxon>organismal metagenomes</taxon>
    </lineage>
</organism>